<name>A0AA86UJP0_9EUKA</name>
<gene>
    <name evidence="4" type="ORF">HINF_LOCUS14054</name>
    <name evidence="3" type="ORF">HINF_LOCUS48570</name>
</gene>
<dbReference type="FunFam" id="3.40.50.300:FF:001447">
    <property type="entry name" value="Ras-related protein Rab-1B"/>
    <property type="match status" value="1"/>
</dbReference>
<protein>
    <submittedName>
        <fullName evidence="3">Rab11</fullName>
    </submittedName>
</protein>
<dbReference type="PRINTS" id="PR00449">
    <property type="entry name" value="RASTRNSFRMNG"/>
</dbReference>
<reference evidence="3" key="1">
    <citation type="submission" date="2023-06" db="EMBL/GenBank/DDBJ databases">
        <authorList>
            <person name="Kurt Z."/>
        </authorList>
    </citation>
    <scope>NUCLEOTIDE SEQUENCE</scope>
</reference>
<dbReference type="Gene3D" id="3.40.50.300">
    <property type="entry name" value="P-loop containing nucleotide triphosphate hydrolases"/>
    <property type="match status" value="1"/>
</dbReference>
<evidence type="ECO:0000313" key="4">
    <source>
        <dbReference type="EMBL" id="CAL5995483.1"/>
    </source>
</evidence>
<evidence type="ECO:0000256" key="1">
    <source>
        <dbReference type="ARBA" id="ARBA00022741"/>
    </source>
</evidence>
<dbReference type="Pfam" id="PF00071">
    <property type="entry name" value="Ras"/>
    <property type="match status" value="1"/>
</dbReference>
<dbReference type="EMBL" id="CATOUU010000937">
    <property type="protein sequence ID" value="CAI9960925.1"/>
    <property type="molecule type" value="Genomic_DNA"/>
</dbReference>
<keyword evidence="5" id="KW-1185">Reference proteome</keyword>
<dbReference type="SUPFAM" id="SSF52540">
    <property type="entry name" value="P-loop containing nucleoside triphosphate hydrolases"/>
    <property type="match status" value="1"/>
</dbReference>
<dbReference type="GO" id="GO:0003924">
    <property type="term" value="F:GTPase activity"/>
    <property type="evidence" value="ECO:0007669"/>
    <property type="project" value="InterPro"/>
</dbReference>
<sequence>MNQQSVQKILLIGSKKSGKTQLLSTYQNEQYTGYIQTIGVDFCVKTLQLNINGKQHTTKLQIWDTAGEERFQTITTSYFRGASGVVLLFNVNDADSFKSCQKYLTQIEIQCSNEPKILLLGNSFSKERQVCTDEAVYFAEQHNLMYAELTEHNYRNIENIFVRLASGILYMQQDIVQ</sequence>
<reference evidence="4 5" key="2">
    <citation type="submission" date="2024-07" db="EMBL/GenBank/DDBJ databases">
        <authorList>
            <person name="Akdeniz Z."/>
        </authorList>
    </citation>
    <scope>NUCLEOTIDE SEQUENCE [LARGE SCALE GENOMIC DNA]</scope>
</reference>
<dbReference type="SMART" id="SM00175">
    <property type="entry name" value="RAB"/>
    <property type="match status" value="1"/>
</dbReference>
<accession>A0AA86UJP0</accession>
<dbReference type="InterPro" id="IPR005225">
    <property type="entry name" value="Small_GTP-bd"/>
</dbReference>
<comment type="caution">
    <text evidence="3">The sequence shown here is derived from an EMBL/GenBank/DDBJ whole genome shotgun (WGS) entry which is preliminary data.</text>
</comment>
<dbReference type="NCBIfam" id="TIGR00231">
    <property type="entry name" value="small_GTP"/>
    <property type="match status" value="1"/>
</dbReference>
<dbReference type="InterPro" id="IPR050227">
    <property type="entry name" value="Rab"/>
</dbReference>
<keyword evidence="1" id="KW-0547">Nucleotide-binding</keyword>
<dbReference type="PANTHER" id="PTHR47977">
    <property type="entry name" value="RAS-RELATED PROTEIN RAB"/>
    <property type="match status" value="1"/>
</dbReference>
<proteinExistence type="predicted"/>
<dbReference type="AlphaFoldDB" id="A0AA86UJP0"/>
<dbReference type="InterPro" id="IPR027417">
    <property type="entry name" value="P-loop_NTPase"/>
</dbReference>
<dbReference type="SMART" id="SM00173">
    <property type="entry name" value="RAS"/>
    <property type="match status" value="1"/>
</dbReference>
<evidence type="ECO:0000313" key="5">
    <source>
        <dbReference type="Proteomes" id="UP001642409"/>
    </source>
</evidence>
<dbReference type="EMBL" id="CAXDID020000033">
    <property type="protein sequence ID" value="CAL5995483.1"/>
    <property type="molecule type" value="Genomic_DNA"/>
</dbReference>
<keyword evidence="2" id="KW-0342">GTP-binding</keyword>
<dbReference type="PROSITE" id="PS51421">
    <property type="entry name" value="RAS"/>
    <property type="match status" value="1"/>
</dbReference>
<organism evidence="3">
    <name type="scientific">Hexamita inflata</name>
    <dbReference type="NCBI Taxonomy" id="28002"/>
    <lineage>
        <taxon>Eukaryota</taxon>
        <taxon>Metamonada</taxon>
        <taxon>Diplomonadida</taxon>
        <taxon>Hexamitidae</taxon>
        <taxon>Hexamitinae</taxon>
        <taxon>Hexamita</taxon>
    </lineage>
</organism>
<evidence type="ECO:0000313" key="3">
    <source>
        <dbReference type="EMBL" id="CAI9960925.1"/>
    </source>
</evidence>
<dbReference type="Proteomes" id="UP001642409">
    <property type="component" value="Unassembled WGS sequence"/>
</dbReference>
<dbReference type="PROSITE" id="PS51419">
    <property type="entry name" value="RAB"/>
    <property type="match status" value="1"/>
</dbReference>
<dbReference type="GO" id="GO:0005525">
    <property type="term" value="F:GTP binding"/>
    <property type="evidence" value="ECO:0007669"/>
    <property type="project" value="UniProtKB-KW"/>
</dbReference>
<evidence type="ECO:0000256" key="2">
    <source>
        <dbReference type="ARBA" id="ARBA00023134"/>
    </source>
</evidence>
<dbReference type="CDD" id="cd00154">
    <property type="entry name" value="Rab"/>
    <property type="match status" value="1"/>
</dbReference>
<dbReference type="InterPro" id="IPR001806">
    <property type="entry name" value="Small_GTPase"/>
</dbReference>